<dbReference type="FunFam" id="2.30.30.30:FF:000003">
    <property type="entry name" value="Elongation factor P"/>
    <property type="match status" value="1"/>
</dbReference>
<dbReference type="GO" id="GO:0005829">
    <property type="term" value="C:cytosol"/>
    <property type="evidence" value="ECO:0007669"/>
    <property type="project" value="UniProtKB-ARBA"/>
</dbReference>
<sequence>MINRLCILNIRQLGILVWRNLGFLKVSLSSSINSVPDSFNSTSRFLWGARRVLFLDNGFVSKEIEGGKLFVGNSMTLGITEVKKGMVLKVEGDLYSVVKTEFVNPGKGSAFIRTKLKNLTRNSSIERTFKAAEKLESVELEKRNMTICYTEGDDIIFMDSNDFEQMPVSKEYVEDILPFLKEETPMEVTFYEGKPIGVIPPNFSILEVTYAEEGLKGDTSGTAQKRITVETGGEINVPIFVKQGDVIKIDLRDLTYVERVSK</sequence>
<dbReference type="PANTHER" id="PTHR30053:SF12">
    <property type="entry name" value="ELONGATION FACTOR P (EF-P) FAMILY PROTEIN"/>
    <property type="match status" value="1"/>
</dbReference>
<dbReference type="SMART" id="SM01185">
    <property type="entry name" value="EFP"/>
    <property type="match status" value="1"/>
</dbReference>
<feature type="domain" description="Elongation factor P C-terminal" evidence="9">
    <location>
        <begin position="204"/>
        <end position="259"/>
    </location>
</feature>
<comment type="function">
    <text evidence="7">Involved in peptide bond synthesis. Stimulates efficient translation and peptide-bond synthesis on native or reconstituted 70S ribosomes in vitro. Probably functions indirectly by altering the affinity of the ribosome for aminoacyl-tRNA, thus increasing their reactivity as acceptors for peptidyl transferase.</text>
</comment>
<keyword evidence="4 7" id="KW-0963">Cytoplasm</keyword>
<keyword evidence="5 7" id="KW-0251">Elongation factor</keyword>
<evidence type="ECO:0000256" key="3">
    <source>
        <dbReference type="ARBA" id="ARBA00009479"/>
    </source>
</evidence>
<evidence type="ECO:0000256" key="4">
    <source>
        <dbReference type="ARBA" id="ARBA00022490"/>
    </source>
</evidence>
<dbReference type="NCBIfam" id="NF001810">
    <property type="entry name" value="PRK00529.1"/>
    <property type="match status" value="1"/>
</dbReference>
<feature type="domain" description="Translation elongation factor P/YeiP central" evidence="10">
    <location>
        <begin position="142"/>
        <end position="196"/>
    </location>
</feature>
<dbReference type="NCBIfam" id="TIGR00038">
    <property type="entry name" value="efp"/>
    <property type="match status" value="1"/>
</dbReference>
<dbReference type="InterPro" id="IPR013185">
    <property type="entry name" value="Transl_elong_KOW-like"/>
</dbReference>
<dbReference type="SUPFAM" id="SSF50249">
    <property type="entry name" value="Nucleic acid-binding proteins"/>
    <property type="match status" value="2"/>
</dbReference>
<dbReference type="InterPro" id="IPR014722">
    <property type="entry name" value="Rib_uL2_dom2"/>
</dbReference>
<dbReference type="HAMAP" id="MF_00141">
    <property type="entry name" value="EF_P"/>
    <property type="match status" value="1"/>
</dbReference>
<comment type="similarity">
    <text evidence="3 7">Belongs to the elongation factor P family.</text>
</comment>
<proteinExistence type="inferred from homology"/>
<dbReference type="UniPathway" id="UPA00345"/>
<dbReference type="Pfam" id="PF08207">
    <property type="entry name" value="EFP_N"/>
    <property type="match status" value="1"/>
</dbReference>
<comment type="pathway">
    <text evidence="2 7">Protein biosynthesis; polypeptide chain elongation.</text>
</comment>
<dbReference type="InterPro" id="IPR008991">
    <property type="entry name" value="Translation_prot_SH3-like_sf"/>
</dbReference>
<evidence type="ECO:0000256" key="6">
    <source>
        <dbReference type="ARBA" id="ARBA00022917"/>
    </source>
</evidence>
<dbReference type="EMBL" id="CP012604">
    <property type="protein sequence ID" value="ALE41923.1"/>
    <property type="molecule type" value="Genomic_DNA"/>
</dbReference>
<organism evidence="11">
    <name type="scientific">Leptospira interrogans serovar Hardjo str. Norma</name>
    <dbReference type="NCBI Taxonomy" id="1279460"/>
    <lineage>
        <taxon>Bacteria</taxon>
        <taxon>Pseudomonadati</taxon>
        <taxon>Spirochaetota</taxon>
        <taxon>Spirochaetia</taxon>
        <taxon>Leptospirales</taxon>
        <taxon>Leptospiraceae</taxon>
        <taxon>Leptospira</taxon>
    </lineage>
</organism>
<dbReference type="CDD" id="cd04470">
    <property type="entry name" value="S1_EF-P_repeat_1"/>
    <property type="match status" value="1"/>
</dbReference>
<dbReference type="SMART" id="SM00841">
    <property type="entry name" value="Elong-fact-P_C"/>
    <property type="match status" value="1"/>
</dbReference>
<protein>
    <recommendedName>
        <fullName evidence="7 8">Elongation factor P</fullName>
        <shortName evidence="7">EF-P</shortName>
    </recommendedName>
</protein>
<dbReference type="InterPro" id="IPR011768">
    <property type="entry name" value="Transl_elongation_fac_P"/>
</dbReference>
<dbReference type="Gene3D" id="2.30.30.30">
    <property type="match status" value="1"/>
</dbReference>
<dbReference type="Gene3D" id="2.40.50.140">
    <property type="entry name" value="Nucleic acid-binding proteins"/>
    <property type="match status" value="2"/>
</dbReference>
<dbReference type="GO" id="GO:0043043">
    <property type="term" value="P:peptide biosynthetic process"/>
    <property type="evidence" value="ECO:0007669"/>
    <property type="project" value="InterPro"/>
</dbReference>
<evidence type="ECO:0000259" key="10">
    <source>
        <dbReference type="SMART" id="SM01185"/>
    </source>
</evidence>
<dbReference type="SUPFAM" id="SSF50104">
    <property type="entry name" value="Translation proteins SH3-like domain"/>
    <property type="match status" value="1"/>
</dbReference>
<dbReference type="GO" id="GO:0003746">
    <property type="term" value="F:translation elongation factor activity"/>
    <property type="evidence" value="ECO:0007669"/>
    <property type="project" value="UniProtKB-UniRule"/>
</dbReference>
<dbReference type="PANTHER" id="PTHR30053">
    <property type="entry name" value="ELONGATION FACTOR P"/>
    <property type="match status" value="1"/>
</dbReference>
<dbReference type="FunFam" id="2.40.50.140:FF:000004">
    <property type="entry name" value="Elongation factor P"/>
    <property type="match status" value="1"/>
</dbReference>
<evidence type="ECO:0000259" key="9">
    <source>
        <dbReference type="SMART" id="SM00841"/>
    </source>
</evidence>
<dbReference type="Pfam" id="PF01132">
    <property type="entry name" value="EFP"/>
    <property type="match status" value="1"/>
</dbReference>
<dbReference type="FunFam" id="2.40.50.140:FF:000009">
    <property type="entry name" value="Elongation factor P"/>
    <property type="match status" value="1"/>
</dbReference>
<reference evidence="11 12" key="1">
    <citation type="journal article" date="2015" name="Genome Announc.">
        <title>Whole-Genome Sequence of Leptospira interrogans Serovar Hardjo Subtype Hardjoprajitno Strain Norma, Isolated from Cattle in a Leptospirosis Outbreak in Brazil.</title>
        <authorList>
            <person name="Cosate M.R."/>
            <person name="Soares S.C."/>
            <person name="Mendes T.A."/>
            <person name="Raittz R.T."/>
            <person name="Moreira E.C."/>
            <person name="Leite R."/>
            <person name="Fernandes G.R."/>
            <person name="Haddad J.P."/>
            <person name="Ortega J.M."/>
        </authorList>
    </citation>
    <scope>NUCLEOTIDE SEQUENCE [LARGE SCALE GENOMIC DNA]</scope>
    <source>
        <strain evidence="11 12">Norma</strain>
    </source>
</reference>
<dbReference type="PATRIC" id="fig|1279460.3.peg.4903"/>
<dbReference type="InterPro" id="IPR020599">
    <property type="entry name" value="Transl_elong_fac_P/YeiP"/>
</dbReference>
<comment type="subcellular location">
    <subcellularLocation>
        <location evidence="1 7">Cytoplasm</location>
    </subcellularLocation>
</comment>
<dbReference type="InterPro" id="IPR012340">
    <property type="entry name" value="NA-bd_OB-fold"/>
</dbReference>
<accession>A0A0M5LGD6</accession>
<evidence type="ECO:0000313" key="12">
    <source>
        <dbReference type="Proteomes" id="UP000056502"/>
    </source>
</evidence>
<dbReference type="AlphaFoldDB" id="A0A0M5LGD6"/>
<dbReference type="InterPro" id="IPR015365">
    <property type="entry name" value="Elong-fact-P_C"/>
</dbReference>
<dbReference type="Pfam" id="PF09285">
    <property type="entry name" value="Elong-fact-P_C"/>
    <property type="match status" value="1"/>
</dbReference>
<evidence type="ECO:0000256" key="7">
    <source>
        <dbReference type="HAMAP-Rule" id="MF_00141"/>
    </source>
</evidence>
<dbReference type="CDD" id="cd05794">
    <property type="entry name" value="S1_EF-P_repeat_2"/>
    <property type="match status" value="1"/>
</dbReference>
<keyword evidence="6 7" id="KW-0648">Protein biosynthesis</keyword>
<evidence type="ECO:0000313" key="11">
    <source>
        <dbReference type="EMBL" id="ALE41923.1"/>
    </source>
</evidence>
<evidence type="ECO:0000256" key="8">
    <source>
        <dbReference type="NCBIfam" id="TIGR00038"/>
    </source>
</evidence>
<gene>
    <name evidence="7 11" type="primary">efp</name>
    <name evidence="11" type="ORF">G436_4798</name>
</gene>
<dbReference type="Proteomes" id="UP000056502">
    <property type="component" value="Chromosome II"/>
</dbReference>
<evidence type="ECO:0000256" key="1">
    <source>
        <dbReference type="ARBA" id="ARBA00004496"/>
    </source>
</evidence>
<evidence type="ECO:0000256" key="2">
    <source>
        <dbReference type="ARBA" id="ARBA00004815"/>
    </source>
</evidence>
<name>A0A0M5LGD6_LEPIR</name>
<evidence type="ECO:0000256" key="5">
    <source>
        <dbReference type="ARBA" id="ARBA00022768"/>
    </source>
</evidence>
<dbReference type="InterPro" id="IPR001059">
    <property type="entry name" value="Transl_elong_P/YeiP_cen"/>
</dbReference>